<dbReference type="InterPro" id="IPR013563">
    <property type="entry name" value="Oligopep_ABC_C"/>
</dbReference>
<dbReference type="InterPro" id="IPR003439">
    <property type="entry name" value="ABC_transporter-like_ATP-bd"/>
</dbReference>
<evidence type="ECO:0000256" key="6">
    <source>
        <dbReference type="ARBA" id="ARBA00022840"/>
    </source>
</evidence>
<dbReference type="Pfam" id="PF00005">
    <property type="entry name" value="ABC_tran"/>
    <property type="match status" value="1"/>
</dbReference>
<evidence type="ECO:0000259" key="9">
    <source>
        <dbReference type="Pfam" id="PF00005"/>
    </source>
</evidence>
<feature type="non-terminal residue" evidence="11">
    <location>
        <position position="1"/>
    </location>
</feature>
<comment type="caution">
    <text evidence="11">The sequence shown here is derived from an EMBL/GenBank/DDBJ whole genome shotgun (WGS) entry which is preliminary data.</text>
</comment>
<evidence type="ECO:0000256" key="2">
    <source>
        <dbReference type="ARBA" id="ARBA00022448"/>
    </source>
</evidence>
<evidence type="ECO:0000256" key="5">
    <source>
        <dbReference type="ARBA" id="ARBA00022741"/>
    </source>
</evidence>
<dbReference type="PANTHER" id="PTHR43297:SF14">
    <property type="entry name" value="ATPASE AAA-TYPE CORE DOMAIN-CONTAINING PROTEIN"/>
    <property type="match status" value="1"/>
</dbReference>
<evidence type="ECO:0000256" key="4">
    <source>
        <dbReference type="ARBA" id="ARBA00022519"/>
    </source>
</evidence>
<keyword evidence="7" id="KW-1278">Translocase</keyword>
<dbReference type="EMBL" id="BART01010108">
    <property type="protein sequence ID" value="GAG85230.1"/>
    <property type="molecule type" value="Genomic_DNA"/>
</dbReference>
<evidence type="ECO:0000313" key="11">
    <source>
        <dbReference type="EMBL" id="GAG85230.1"/>
    </source>
</evidence>
<sequence length="197" mass="22122">VELLKKVGIADATNAVDRYPYEFSGGMRQRAMIAKALSCNPLLLIADEPTTALDVTIQNQILNLMCDMKQEFRTSIIFITHDLGVVGQMADEVAIMYMGRIIEQGTTKEIFKNPKHPYTIKLLDAVPRLGNLGARRRLETIRGTVPGLFDRPSGCAFRPRCDYFMSGICDTTFPDLREVSKDHFAACYLYGYGESNR</sequence>
<dbReference type="PANTHER" id="PTHR43297">
    <property type="entry name" value="OLIGOPEPTIDE TRANSPORT ATP-BINDING PROTEIN APPD"/>
    <property type="match status" value="1"/>
</dbReference>
<accession>X1AR84</accession>
<feature type="domain" description="Oligopeptide/dipeptide ABC transporter C-terminal" evidence="10">
    <location>
        <begin position="102"/>
        <end position="166"/>
    </location>
</feature>
<dbReference type="GO" id="GO:0005524">
    <property type="term" value="F:ATP binding"/>
    <property type="evidence" value="ECO:0007669"/>
    <property type="project" value="UniProtKB-KW"/>
</dbReference>
<keyword evidence="3" id="KW-1003">Cell membrane</keyword>
<keyword evidence="2" id="KW-0813">Transport</keyword>
<keyword evidence="4" id="KW-0997">Cell inner membrane</keyword>
<evidence type="ECO:0000256" key="7">
    <source>
        <dbReference type="ARBA" id="ARBA00022967"/>
    </source>
</evidence>
<keyword evidence="8" id="KW-0472">Membrane</keyword>
<dbReference type="GO" id="GO:0016020">
    <property type="term" value="C:membrane"/>
    <property type="evidence" value="ECO:0007669"/>
    <property type="project" value="UniProtKB-SubCell"/>
</dbReference>
<organism evidence="11">
    <name type="scientific">marine sediment metagenome</name>
    <dbReference type="NCBI Taxonomy" id="412755"/>
    <lineage>
        <taxon>unclassified sequences</taxon>
        <taxon>metagenomes</taxon>
        <taxon>ecological metagenomes</taxon>
    </lineage>
</organism>
<dbReference type="GO" id="GO:0015833">
    <property type="term" value="P:peptide transport"/>
    <property type="evidence" value="ECO:0007669"/>
    <property type="project" value="InterPro"/>
</dbReference>
<dbReference type="NCBIfam" id="TIGR01727">
    <property type="entry name" value="oligo_HPY"/>
    <property type="match status" value="1"/>
</dbReference>
<dbReference type="AlphaFoldDB" id="X1AR84"/>
<dbReference type="Pfam" id="PF08352">
    <property type="entry name" value="oligo_HPY"/>
    <property type="match status" value="1"/>
</dbReference>
<gene>
    <name evidence="11" type="ORF">S01H4_22148</name>
</gene>
<evidence type="ECO:0000259" key="10">
    <source>
        <dbReference type="Pfam" id="PF08352"/>
    </source>
</evidence>
<keyword evidence="5" id="KW-0547">Nucleotide-binding</keyword>
<reference evidence="11" key="1">
    <citation type="journal article" date="2014" name="Front. Microbiol.">
        <title>High frequency of phylogenetically diverse reductive dehalogenase-homologous genes in deep subseafloor sedimentary metagenomes.</title>
        <authorList>
            <person name="Kawai M."/>
            <person name="Futagami T."/>
            <person name="Toyoda A."/>
            <person name="Takaki Y."/>
            <person name="Nishi S."/>
            <person name="Hori S."/>
            <person name="Arai W."/>
            <person name="Tsubouchi T."/>
            <person name="Morono Y."/>
            <person name="Uchiyama I."/>
            <person name="Ito T."/>
            <person name="Fujiyama A."/>
            <person name="Inagaki F."/>
            <person name="Takami H."/>
        </authorList>
    </citation>
    <scope>NUCLEOTIDE SEQUENCE</scope>
    <source>
        <strain evidence="11">Expedition CK06-06</strain>
    </source>
</reference>
<keyword evidence="6" id="KW-0067">ATP-binding</keyword>
<dbReference type="InterPro" id="IPR050388">
    <property type="entry name" value="ABC_Ni/Peptide_Import"/>
</dbReference>
<name>X1AR84_9ZZZZ</name>
<evidence type="ECO:0000256" key="8">
    <source>
        <dbReference type="ARBA" id="ARBA00023136"/>
    </source>
</evidence>
<comment type="subcellular location">
    <subcellularLocation>
        <location evidence="1">Membrane</location>
    </subcellularLocation>
</comment>
<protein>
    <recommendedName>
        <fullName evidence="12">ABC transporter domain-containing protein</fullName>
    </recommendedName>
</protein>
<evidence type="ECO:0000256" key="3">
    <source>
        <dbReference type="ARBA" id="ARBA00022475"/>
    </source>
</evidence>
<dbReference type="SUPFAM" id="SSF52540">
    <property type="entry name" value="P-loop containing nucleoside triphosphate hydrolases"/>
    <property type="match status" value="1"/>
</dbReference>
<proteinExistence type="predicted"/>
<evidence type="ECO:0008006" key="12">
    <source>
        <dbReference type="Google" id="ProtNLM"/>
    </source>
</evidence>
<dbReference type="GO" id="GO:0016887">
    <property type="term" value="F:ATP hydrolysis activity"/>
    <property type="evidence" value="ECO:0007669"/>
    <property type="project" value="InterPro"/>
</dbReference>
<dbReference type="InterPro" id="IPR027417">
    <property type="entry name" value="P-loop_NTPase"/>
</dbReference>
<dbReference type="Gene3D" id="3.40.50.300">
    <property type="entry name" value="P-loop containing nucleotide triphosphate hydrolases"/>
    <property type="match status" value="1"/>
</dbReference>
<evidence type="ECO:0000256" key="1">
    <source>
        <dbReference type="ARBA" id="ARBA00004370"/>
    </source>
</evidence>
<feature type="domain" description="ABC transporter" evidence="9">
    <location>
        <begin position="2"/>
        <end position="51"/>
    </location>
</feature>